<accession>A0ABQ1NLM2</accession>
<dbReference type="RefSeq" id="WP_188665259.1">
    <property type="nucleotide sequence ID" value="NZ_BMJI01000001.1"/>
</dbReference>
<dbReference type="EMBL" id="BMJI01000001">
    <property type="protein sequence ID" value="GGC79725.1"/>
    <property type="molecule type" value="Genomic_DNA"/>
</dbReference>
<protein>
    <recommendedName>
        <fullName evidence="4">Integral membrane protein</fullName>
    </recommendedName>
</protein>
<keyword evidence="1" id="KW-1133">Transmembrane helix</keyword>
<evidence type="ECO:0000313" key="2">
    <source>
        <dbReference type="EMBL" id="GGC79725.1"/>
    </source>
</evidence>
<evidence type="ECO:0000256" key="1">
    <source>
        <dbReference type="SAM" id="Phobius"/>
    </source>
</evidence>
<name>A0ABQ1NLM2_9MICC</name>
<evidence type="ECO:0008006" key="4">
    <source>
        <dbReference type="Google" id="ProtNLM"/>
    </source>
</evidence>
<feature type="transmembrane region" description="Helical" evidence="1">
    <location>
        <begin position="167"/>
        <end position="190"/>
    </location>
</feature>
<sequence length="213" mass="23210">MRSWLDTTRDDDRSDAWRWNRAEREAERVPVPDLRPAFRRFVLVEVPGLLALGVGLAVAVALLRGGEENDLWLAARWGLVVAGLAVAAAGVVHSVRNPWGPHVLGVLTPRQRKSVHAQIRGRVGVADRELTVVRAAAQGQQAQALRTPFTLASTVAVAASLLANPRVLPALVLFLLLVLVAAAVVGWWQYRQASAFLRRHPAPRLSDIDEAGE</sequence>
<dbReference type="Proteomes" id="UP000597761">
    <property type="component" value="Unassembled WGS sequence"/>
</dbReference>
<proteinExistence type="predicted"/>
<keyword evidence="1" id="KW-0812">Transmembrane</keyword>
<keyword evidence="3" id="KW-1185">Reference proteome</keyword>
<feature type="transmembrane region" description="Helical" evidence="1">
    <location>
        <begin position="41"/>
        <end position="63"/>
    </location>
</feature>
<evidence type="ECO:0000313" key="3">
    <source>
        <dbReference type="Proteomes" id="UP000597761"/>
    </source>
</evidence>
<reference evidence="3" key="1">
    <citation type="journal article" date="2019" name="Int. J. Syst. Evol. Microbiol.">
        <title>The Global Catalogue of Microorganisms (GCM) 10K type strain sequencing project: providing services to taxonomists for standard genome sequencing and annotation.</title>
        <authorList>
            <consortium name="The Broad Institute Genomics Platform"/>
            <consortium name="The Broad Institute Genome Sequencing Center for Infectious Disease"/>
            <person name="Wu L."/>
            <person name="Ma J."/>
        </authorList>
    </citation>
    <scope>NUCLEOTIDE SEQUENCE [LARGE SCALE GENOMIC DNA]</scope>
    <source>
        <strain evidence="3">CGMCC 1.15480</strain>
    </source>
</reference>
<feature type="transmembrane region" description="Helical" evidence="1">
    <location>
        <begin position="75"/>
        <end position="95"/>
    </location>
</feature>
<organism evidence="2 3">
    <name type="scientific">Tersicoccus solisilvae</name>
    <dbReference type="NCBI Taxonomy" id="1882339"/>
    <lineage>
        <taxon>Bacteria</taxon>
        <taxon>Bacillati</taxon>
        <taxon>Actinomycetota</taxon>
        <taxon>Actinomycetes</taxon>
        <taxon>Micrococcales</taxon>
        <taxon>Micrococcaceae</taxon>
        <taxon>Tersicoccus</taxon>
    </lineage>
</organism>
<gene>
    <name evidence="2" type="ORF">GCM10011512_02930</name>
</gene>
<comment type="caution">
    <text evidence="2">The sequence shown here is derived from an EMBL/GenBank/DDBJ whole genome shotgun (WGS) entry which is preliminary data.</text>
</comment>
<keyword evidence="1" id="KW-0472">Membrane</keyword>